<dbReference type="GO" id="GO:0016491">
    <property type="term" value="F:oxidoreductase activity"/>
    <property type="evidence" value="ECO:0007669"/>
    <property type="project" value="InterPro"/>
</dbReference>
<dbReference type="Pfam" id="PF01593">
    <property type="entry name" value="Amino_oxidase"/>
    <property type="match status" value="1"/>
</dbReference>
<dbReference type="Gene3D" id="3.90.660.10">
    <property type="match status" value="1"/>
</dbReference>
<evidence type="ECO:0000313" key="3">
    <source>
        <dbReference type="Proteomes" id="UP000523079"/>
    </source>
</evidence>
<dbReference type="Gene3D" id="3.50.50.60">
    <property type="entry name" value="FAD/NAD(P)-binding domain"/>
    <property type="match status" value="1"/>
</dbReference>
<keyword evidence="3" id="KW-1185">Reference proteome</keyword>
<reference evidence="2 3" key="1">
    <citation type="submission" date="2020-07" db="EMBL/GenBank/DDBJ databases">
        <title>Sequencing the genomes of 1000 actinobacteria strains.</title>
        <authorList>
            <person name="Klenk H.-P."/>
        </authorList>
    </citation>
    <scope>NUCLEOTIDE SEQUENCE [LARGE SCALE GENOMIC DNA]</scope>
    <source>
        <strain evidence="2 3">DSM 100723</strain>
    </source>
</reference>
<dbReference type="Proteomes" id="UP000523079">
    <property type="component" value="Unassembled WGS sequence"/>
</dbReference>
<gene>
    <name evidence="2" type="ORF">FHX74_000212</name>
</gene>
<proteinExistence type="predicted"/>
<accession>A0A7W3IP23</accession>
<dbReference type="EMBL" id="JACGWT010000001">
    <property type="protein sequence ID" value="MBA8792618.1"/>
    <property type="molecule type" value="Genomic_DNA"/>
</dbReference>
<organism evidence="2 3">
    <name type="scientific">Microlunatus kandeliicorticis</name>
    <dbReference type="NCBI Taxonomy" id="1759536"/>
    <lineage>
        <taxon>Bacteria</taxon>
        <taxon>Bacillati</taxon>
        <taxon>Actinomycetota</taxon>
        <taxon>Actinomycetes</taxon>
        <taxon>Propionibacteriales</taxon>
        <taxon>Propionibacteriaceae</taxon>
        <taxon>Microlunatus</taxon>
    </lineage>
</organism>
<dbReference type="InterPro" id="IPR002937">
    <property type="entry name" value="Amino_oxidase"/>
</dbReference>
<name>A0A7W3IP23_9ACTN</name>
<evidence type="ECO:0000313" key="2">
    <source>
        <dbReference type="EMBL" id="MBA8792618.1"/>
    </source>
</evidence>
<dbReference type="RefSeq" id="WP_182558247.1">
    <property type="nucleotide sequence ID" value="NZ_JACGWT010000001.1"/>
</dbReference>
<dbReference type="SUPFAM" id="SSF51905">
    <property type="entry name" value="FAD/NAD(P)-binding domain"/>
    <property type="match status" value="1"/>
</dbReference>
<dbReference type="InterPro" id="IPR036188">
    <property type="entry name" value="FAD/NAD-bd_sf"/>
</dbReference>
<comment type="caution">
    <text evidence="2">The sequence shown here is derived from an EMBL/GenBank/DDBJ whole genome shotgun (WGS) entry which is preliminary data.</text>
</comment>
<dbReference type="PANTHER" id="PTHR16128:SF5">
    <property type="entry name" value="FAD_NAD(P)-BINDING OXIDOREDUCTASE FAMILY PROTEIN"/>
    <property type="match status" value="1"/>
</dbReference>
<dbReference type="AlphaFoldDB" id="A0A7W3IP23"/>
<sequence length="330" mass="34704">MSVIVVGAGIAGVSCARTLAAAGVPVRVLDRGRRPGGRLGLRRLTVDGGERVVDTGGSYFTVSDDGFGAVAEDWRARGLARPWTDTFAVIDDDGEQTKQGPTRWAAPSGLRSLVDDLAAGLDVSSSVTVTAVEHGDDGWTVRTETRTDDGRSTGDAGPADVVVLAMPDPQARRLLADGPEREAFGLEFEPVLALTAAWPERSWPDRDGVFVNGDDVLAWVADDGLRRGDRAPVLVAHSTPDFARPRLEDPAAAAGPMAERLVDRLGLAGPPASTHVQRWSFARPATPRDEPYLLTPSGLAACGDGWAAKPSVEAAFVSGRRLAEAALARG</sequence>
<feature type="domain" description="Amine oxidase" evidence="1">
    <location>
        <begin position="84"/>
        <end position="326"/>
    </location>
</feature>
<protein>
    <recommendedName>
        <fullName evidence="1">Amine oxidase domain-containing protein</fullName>
    </recommendedName>
</protein>
<dbReference type="Pfam" id="PF13450">
    <property type="entry name" value="NAD_binding_8"/>
    <property type="match status" value="1"/>
</dbReference>
<dbReference type="PANTHER" id="PTHR16128">
    <property type="entry name" value="FAD/NAD(P)-BINDING OXIDOREDUCTASE FAMILY PROTEIN"/>
    <property type="match status" value="1"/>
</dbReference>
<evidence type="ECO:0000259" key="1">
    <source>
        <dbReference type="Pfam" id="PF01593"/>
    </source>
</evidence>